<dbReference type="SUPFAM" id="SSF143011">
    <property type="entry name" value="RelE-like"/>
    <property type="match status" value="1"/>
</dbReference>
<dbReference type="InterPro" id="IPR052747">
    <property type="entry name" value="TA_system_RelE_toxin"/>
</dbReference>
<reference evidence="2 3" key="1">
    <citation type="journal article" date="2020" name="Insects">
        <title>Bacteria Belonging to Pseudomonas typographi sp. nov. from the Bark Beetle Ips typographus Have Genomic Potential to Aid in the Host Ecology.</title>
        <authorList>
            <person name="Peral-Aranega E."/>
            <person name="Saati-Santamaria Z."/>
            <person name="Kolarik M."/>
            <person name="Rivas R."/>
            <person name="Garcia-Fraile P."/>
        </authorList>
    </citation>
    <scope>NUCLEOTIDE SEQUENCE [LARGE SCALE GENOMIC DNA]</scope>
    <source>
        <strain evidence="2 3">CA3A</strain>
    </source>
</reference>
<dbReference type="RefSeq" id="WP_190427479.1">
    <property type="nucleotide sequence ID" value="NZ_JAAOCA010000076.1"/>
</dbReference>
<gene>
    <name evidence="2" type="ORF">HAQ05_27595</name>
</gene>
<sequence length="84" mass="9870">MNTVNWTRKATKQLLKIAKPDQAKIFDAAQALAHMPNVQNVKALTRHQFGYRLRVGRYRVMFDWDGLVKIVNIEEVSKRDEHTY</sequence>
<proteinExistence type="predicted"/>
<evidence type="ECO:0000313" key="2">
    <source>
        <dbReference type="EMBL" id="MBD1602442.1"/>
    </source>
</evidence>
<accession>A0ABR7ZAE1</accession>
<comment type="caution">
    <text evidence="2">The sequence shown here is derived from an EMBL/GenBank/DDBJ whole genome shotgun (WGS) entry which is preliminary data.</text>
</comment>
<dbReference type="Proteomes" id="UP000805841">
    <property type="component" value="Unassembled WGS sequence"/>
</dbReference>
<dbReference type="Pfam" id="PF05016">
    <property type="entry name" value="ParE_toxin"/>
    <property type="match status" value="1"/>
</dbReference>
<keyword evidence="1" id="KW-1277">Toxin-antitoxin system</keyword>
<dbReference type="Gene3D" id="3.30.2310.20">
    <property type="entry name" value="RelE-like"/>
    <property type="match status" value="1"/>
</dbReference>
<name>A0ABR7ZAE1_9PSED</name>
<evidence type="ECO:0000256" key="1">
    <source>
        <dbReference type="ARBA" id="ARBA00022649"/>
    </source>
</evidence>
<organism evidence="2 3">
    <name type="scientific">Pseudomonas typographi</name>
    <dbReference type="NCBI Taxonomy" id="2715964"/>
    <lineage>
        <taxon>Bacteria</taxon>
        <taxon>Pseudomonadati</taxon>
        <taxon>Pseudomonadota</taxon>
        <taxon>Gammaproteobacteria</taxon>
        <taxon>Pseudomonadales</taxon>
        <taxon>Pseudomonadaceae</taxon>
        <taxon>Pseudomonas</taxon>
    </lineage>
</organism>
<dbReference type="InterPro" id="IPR007712">
    <property type="entry name" value="RelE/ParE_toxin"/>
</dbReference>
<evidence type="ECO:0000313" key="3">
    <source>
        <dbReference type="Proteomes" id="UP000805841"/>
    </source>
</evidence>
<keyword evidence="3" id="KW-1185">Reference proteome</keyword>
<protein>
    <submittedName>
        <fullName evidence="2">Type II toxin-antitoxin system RelE/ParE family toxin</fullName>
    </submittedName>
</protein>
<dbReference type="PANTHER" id="PTHR38813:SF1">
    <property type="entry name" value="TOXIN RELE1-RELATED"/>
    <property type="match status" value="1"/>
</dbReference>
<dbReference type="EMBL" id="JAAOCA010000076">
    <property type="protein sequence ID" value="MBD1602442.1"/>
    <property type="molecule type" value="Genomic_DNA"/>
</dbReference>
<dbReference type="PANTHER" id="PTHR38813">
    <property type="match status" value="1"/>
</dbReference>
<dbReference type="InterPro" id="IPR035093">
    <property type="entry name" value="RelE/ParE_toxin_dom_sf"/>
</dbReference>